<proteinExistence type="predicted"/>
<dbReference type="Proteomes" id="UP000253805">
    <property type="component" value="Unassembled WGS sequence"/>
</dbReference>
<keyword evidence="1" id="KW-0175">Coiled coil</keyword>
<gene>
    <name evidence="2" type="ORF">C1850_06295</name>
</gene>
<comment type="caution">
    <text evidence="2">The sequence shown here is derived from an EMBL/GenBank/DDBJ whole genome shotgun (WGS) entry which is preliminary data.</text>
</comment>
<evidence type="ECO:0000313" key="3">
    <source>
        <dbReference type="Proteomes" id="UP000253805"/>
    </source>
</evidence>
<reference evidence="2 3" key="1">
    <citation type="journal article" date="2018" name="Elife">
        <title>Discovery and characterization of a prevalent human gut bacterial enzyme sufficient for the inactivation of a family of plant toxins.</title>
        <authorList>
            <person name="Koppel N."/>
            <person name="Bisanz J.E."/>
            <person name="Pandelia M.E."/>
            <person name="Turnbaugh P.J."/>
            <person name="Balskus E.P."/>
        </authorList>
    </citation>
    <scope>NUCLEOTIDE SEQUENCE [LARGE SCALE GENOMIC DNA]</scope>
    <source>
        <strain evidence="2 3">OB21 GAM 11</strain>
    </source>
</reference>
<dbReference type="RefSeq" id="WP_114549034.1">
    <property type="nucleotide sequence ID" value="NZ_PPUT01000014.1"/>
</dbReference>
<dbReference type="EMBL" id="PPUT01000014">
    <property type="protein sequence ID" value="RDC44327.1"/>
    <property type="molecule type" value="Genomic_DNA"/>
</dbReference>
<organism evidence="2 3">
    <name type="scientific">Adlercreutzia equolifaciens subsp. celatus</name>
    <dbReference type="NCBI Taxonomy" id="394340"/>
    <lineage>
        <taxon>Bacteria</taxon>
        <taxon>Bacillati</taxon>
        <taxon>Actinomycetota</taxon>
        <taxon>Coriobacteriia</taxon>
        <taxon>Eggerthellales</taxon>
        <taxon>Eggerthellaceae</taxon>
        <taxon>Adlercreutzia</taxon>
    </lineage>
</organism>
<evidence type="ECO:0000256" key="1">
    <source>
        <dbReference type="SAM" id="Coils"/>
    </source>
</evidence>
<feature type="coiled-coil region" evidence="1">
    <location>
        <begin position="41"/>
        <end position="68"/>
    </location>
</feature>
<sequence>MDPVIAELATQTATVIVQNTASVVASKLQTIKAQKNDRQAVEELTEIINDLVAENAELQSLAQAYKQELVAQQITEDDIRYITKTVIPLLEKFIEASGSSVPTEMLEALEQLLSVETLKVMQLLGFNFKQAIGAPLTSLIASLIENSHSVPKEDLAKTQLETVRLQCNLSAIALDAESFERYQQMMSQ</sequence>
<protein>
    <submittedName>
        <fullName evidence="2">Uncharacterized protein</fullName>
    </submittedName>
</protein>
<dbReference type="AlphaFoldDB" id="A0A369P0P8"/>
<evidence type="ECO:0000313" key="2">
    <source>
        <dbReference type="EMBL" id="RDC44327.1"/>
    </source>
</evidence>
<accession>A0A369P0P8</accession>
<name>A0A369P0P8_9ACTN</name>